<sequence length="199" mass="22436">MRNMSLKPVVALGALIALIGCSSQVPLTPGVIREYGLTDQDVKKLQLYISGGLLFEQENTKVDKNVDSSHALKTVTDNYVKQIYFKKKTPCIAVTVRSDKLEVAFEPDDRLTFSLSTTPEKQTAYFFDPDKRLKDPNEIKRLPASGYKEWKAMGHETYKDSTYVVLVNENMPYLLADQKGLKKLVVDKRAVRGMRQGGE</sequence>
<dbReference type="EMBL" id="MFYX01000141">
    <property type="protein sequence ID" value="OGK00727.1"/>
    <property type="molecule type" value="Genomic_DNA"/>
</dbReference>
<evidence type="ECO:0000313" key="2">
    <source>
        <dbReference type="Proteomes" id="UP000179243"/>
    </source>
</evidence>
<comment type="caution">
    <text evidence="1">The sequence shown here is derived from an EMBL/GenBank/DDBJ whole genome shotgun (WGS) entry which is preliminary data.</text>
</comment>
<dbReference type="Proteomes" id="UP000179243">
    <property type="component" value="Unassembled WGS sequence"/>
</dbReference>
<organism evidence="1 2">
    <name type="scientific">Candidatus Raymondbacteria bacterium RIFOXYD12_FULL_49_13</name>
    <dbReference type="NCBI Taxonomy" id="1817890"/>
    <lineage>
        <taxon>Bacteria</taxon>
        <taxon>Raymondiibacteriota</taxon>
    </lineage>
</organism>
<evidence type="ECO:0000313" key="1">
    <source>
        <dbReference type="EMBL" id="OGK00727.1"/>
    </source>
</evidence>
<accession>A0A1F7F2G5</accession>
<name>A0A1F7F2G5_UNCRA</name>
<protein>
    <recommendedName>
        <fullName evidence="3">Lipoprotein</fullName>
    </recommendedName>
</protein>
<proteinExistence type="predicted"/>
<gene>
    <name evidence="1" type="ORF">A2519_19855</name>
</gene>
<dbReference type="AlphaFoldDB" id="A0A1F7F2G5"/>
<dbReference type="PROSITE" id="PS51257">
    <property type="entry name" value="PROKAR_LIPOPROTEIN"/>
    <property type="match status" value="1"/>
</dbReference>
<reference evidence="1 2" key="1">
    <citation type="journal article" date="2016" name="Nat. Commun.">
        <title>Thousands of microbial genomes shed light on interconnected biogeochemical processes in an aquifer system.</title>
        <authorList>
            <person name="Anantharaman K."/>
            <person name="Brown C.T."/>
            <person name="Hug L.A."/>
            <person name="Sharon I."/>
            <person name="Castelle C.J."/>
            <person name="Probst A.J."/>
            <person name="Thomas B.C."/>
            <person name="Singh A."/>
            <person name="Wilkins M.J."/>
            <person name="Karaoz U."/>
            <person name="Brodie E.L."/>
            <person name="Williams K.H."/>
            <person name="Hubbard S.S."/>
            <person name="Banfield J.F."/>
        </authorList>
    </citation>
    <scope>NUCLEOTIDE SEQUENCE [LARGE SCALE GENOMIC DNA]</scope>
</reference>
<evidence type="ECO:0008006" key="3">
    <source>
        <dbReference type="Google" id="ProtNLM"/>
    </source>
</evidence>